<dbReference type="Proteomes" id="UP001153636">
    <property type="component" value="Chromosome 9"/>
</dbReference>
<protein>
    <recommendedName>
        <fullName evidence="1">DUF7869 domain-containing protein</fullName>
    </recommendedName>
</protein>
<dbReference type="InterPro" id="IPR057191">
    <property type="entry name" value="DUF7869"/>
</dbReference>
<organism evidence="2 3">
    <name type="scientific">Psylliodes chrysocephalus</name>
    <dbReference type="NCBI Taxonomy" id="3402493"/>
    <lineage>
        <taxon>Eukaryota</taxon>
        <taxon>Metazoa</taxon>
        <taxon>Ecdysozoa</taxon>
        <taxon>Arthropoda</taxon>
        <taxon>Hexapoda</taxon>
        <taxon>Insecta</taxon>
        <taxon>Pterygota</taxon>
        <taxon>Neoptera</taxon>
        <taxon>Endopterygota</taxon>
        <taxon>Coleoptera</taxon>
        <taxon>Polyphaga</taxon>
        <taxon>Cucujiformia</taxon>
        <taxon>Chrysomeloidea</taxon>
        <taxon>Chrysomelidae</taxon>
        <taxon>Galerucinae</taxon>
        <taxon>Alticini</taxon>
        <taxon>Psylliodes</taxon>
    </lineage>
</organism>
<proteinExistence type="predicted"/>
<evidence type="ECO:0000259" key="1">
    <source>
        <dbReference type="Pfam" id="PF25273"/>
    </source>
</evidence>
<dbReference type="EMBL" id="OV651821">
    <property type="protein sequence ID" value="CAH1114979.1"/>
    <property type="molecule type" value="Genomic_DNA"/>
</dbReference>
<reference evidence="2" key="1">
    <citation type="submission" date="2022-01" db="EMBL/GenBank/DDBJ databases">
        <authorList>
            <person name="King R."/>
        </authorList>
    </citation>
    <scope>NUCLEOTIDE SEQUENCE</scope>
</reference>
<feature type="domain" description="DUF7869" evidence="1">
    <location>
        <begin position="4"/>
        <end position="86"/>
    </location>
</feature>
<evidence type="ECO:0000313" key="3">
    <source>
        <dbReference type="Proteomes" id="UP001153636"/>
    </source>
</evidence>
<dbReference type="Pfam" id="PF25273">
    <property type="entry name" value="DUF7869"/>
    <property type="match status" value="1"/>
</dbReference>
<accession>A0A9P0GIL8</accession>
<evidence type="ECO:0000313" key="2">
    <source>
        <dbReference type="EMBL" id="CAH1114979.1"/>
    </source>
</evidence>
<name>A0A9P0GIL8_9CUCU</name>
<dbReference type="OrthoDB" id="6770802at2759"/>
<sequence length="102" mass="12110">MEKKVLKLYCDGCGEQNKNNIVHTIMYFLSIHQCPIKEIIITFPVQGHSFLPADRVFGRLEKLFWEKTTMITKKEYYELFKAVGNSLDTERHQKYLYTSKED</sequence>
<gene>
    <name evidence="2" type="ORF">PSYICH_LOCUS15363</name>
</gene>
<dbReference type="AlphaFoldDB" id="A0A9P0GIL8"/>
<keyword evidence="3" id="KW-1185">Reference proteome</keyword>